<protein>
    <recommendedName>
        <fullName evidence="1">Vacuolar ATPase assembly protein VMA22</fullName>
    </recommendedName>
</protein>
<gene>
    <name evidence="2" type="ORF">TKK_007422</name>
</gene>
<comment type="caution">
    <text evidence="2">The sequence shown here is derived from an EMBL/GenBank/DDBJ whole genome shotgun (WGS) entry which is preliminary data.</text>
</comment>
<evidence type="ECO:0000313" key="2">
    <source>
        <dbReference type="EMBL" id="KAL3399223.1"/>
    </source>
</evidence>
<dbReference type="PANTHER" id="PTHR31996">
    <property type="entry name" value="COILED-COIL DOMAIN-CONTAINING PROTEIN 115"/>
    <property type="match status" value="1"/>
</dbReference>
<organism evidence="2 3">
    <name type="scientific">Trichogramma kaykai</name>
    <dbReference type="NCBI Taxonomy" id="54128"/>
    <lineage>
        <taxon>Eukaryota</taxon>
        <taxon>Metazoa</taxon>
        <taxon>Ecdysozoa</taxon>
        <taxon>Arthropoda</taxon>
        <taxon>Hexapoda</taxon>
        <taxon>Insecta</taxon>
        <taxon>Pterygota</taxon>
        <taxon>Neoptera</taxon>
        <taxon>Endopterygota</taxon>
        <taxon>Hymenoptera</taxon>
        <taxon>Apocrita</taxon>
        <taxon>Proctotrupomorpha</taxon>
        <taxon>Chalcidoidea</taxon>
        <taxon>Trichogrammatidae</taxon>
        <taxon>Trichogramma</taxon>
    </lineage>
</organism>
<keyword evidence="3" id="KW-1185">Reference proteome</keyword>
<reference evidence="2 3" key="1">
    <citation type="journal article" date="2024" name="bioRxiv">
        <title>A reference genome for Trichogramma kaykai: A tiny desert-dwelling parasitoid wasp with competing sex-ratio distorters.</title>
        <authorList>
            <person name="Culotta J."/>
            <person name="Lindsey A.R."/>
        </authorList>
    </citation>
    <scope>NUCLEOTIDE SEQUENCE [LARGE SCALE GENOMIC DNA]</scope>
    <source>
        <strain evidence="2 3">KSX58</strain>
    </source>
</reference>
<dbReference type="Gene3D" id="1.10.287.3240">
    <property type="match status" value="1"/>
</dbReference>
<sequence length="157" mass="18260">MYDYLVKNPDQTLHDLCLALDDLSIKNLELMEEKIKLTIKLENLTRQGHIEMAKARYIRGKESIGMLQVPHEDNNMKSVFELETSYDDQVSNFDISLRTDAEDPIKWFGVLVPQSLRSAQKYFREATYAAVELANINVKLLRIMKDQRGLRDLKKGR</sequence>
<proteinExistence type="predicted"/>
<dbReference type="Pfam" id="PF21730">
    <property type="entry name" value="Vma22_CCDC115"/>
    <property type="match status" value="1"/>
</dbReference>
<evidence type="ECO:0000256" key="1">
    <source>
        <dbReference type="ARBA" id="ARBA00093634"/>
    </source>
</evidence>
<dbReference type="PANTHER" id="PTHR31996:SF2">
    <property type="entry name" value="COILED-COIL DOMAIN-CONTAINING PROTEIN 115"/>
    <property type="match status" value="1"/>
</dbReference>
<accession>A0ABD2X301</accession>
<evidence type="ECO:0000313" key="3">
    <source>
        <dbReference type="Proteomes" id="UP001627154"/>
    </source>
</evidence>
<dbReference type="Proteomes" id="UP001627154">
    <property type="component" value="Unassembled WGS sequence"/>
</dbReference>
<dbReference type="AlphaFoldDB" id="A0ABD2X301"/>
<dbReference type="EMBL" id="JBJJXI010000058">
    <property type="protein sequence ID" value="KAL3399223.1"/>
    <property type="molecule type" value="Genomic_DNA"/>
</dbReference>
<dbReference type="InterPro" id="IPR040357">
    <property type="entry name" value="Vma22/CCDC115"/>
</dbReference>
<name>A0ABD2X301_9HYME</name>